<dbReference type="OrthoDB" id="1850322at2"/>
<protein>
    <recommendedName>
        <fullName evidence="3">Methyltransferase domain protein</fullName>
    </recommendedName>
</protein>
<comment type="caution">
    <text evidence="1">The sequence shown here is derived from an EMBL/GenBank/DDBJ whole genome shotgun (WGS) entry which is preliminary data.</text>
</comment>
<name>I0R6W4_9FIRM</name>
<dbReference type="RefSeq" id="WP_008754295.1">
    <property type="nucleotide sequence ID" value="NZ_AJGH01000082.1"/>
</dbReference>
<proteinExistence type="predicted"/>
<reference evidence="1 2" key="1">
    <citation type="submission" date="2012-03" db="EMBL/GenBank/DDBJ databases">
        <authorList>
            <person name="Durkin A.S."/>
            <person name="McCorrison J."/>
            <person name="Torralba M."/>
            <person name="Gillis M."/>
            <person name="Methe B."/>
            <person name="Sutton G."/>
            <person name="Nelson K.E."/>
        </authorList>
    </citation>
    <scope>NUCLEOTIDE SEQUENCE [LARGE SCALE GENOMIC DNA]</scope>
    <source>
        <strain evidence="1 2">F0468</strain>
    </source>
</reference>
<evidence type="ECO:0000313" key="1">
    <source>
        <dbReference type="EMBL" id="EIC95422.1"/>
    </source>
</evidence>
<evidence type="ECO:0008006" key="3">
    <source>
        <dbReference type="Google" id="ProtNLM"/>
    </source>
</evidence>
<accession>I0R6W4</accession>
<dbReference type="eggNOG" id="ENOG5033GTU">
    <property type="taxonomic scope" value="Bacteria"/>
</dbReference>
<gene>
    <name evidence="1" type="ORF">HMPREF9970_2034</name>
</gene>
<evidence type="ECO:0000313" key="2">
    <source>
        <dbReference type="Proteomes" id="UP000005039"/>
    </source>
</evidence>
<organism evidence="1 2">
    <name type="scientific">Lachnoanaerobaculum saburreum F0468</name>
    <dbReference type="NCBI Taxonomy" id="1095750"/>
    <lineage>
        <taxon>Bacteria</taxon>
        <taxon>Bacillati</taxon>
        <taxon>Bacillota</taxon>
        <taxon>Clostridia</taxon>
        <taxon>Lachnospirales</taxon>
        <taxon>Lachnospiraceae</taxon>
        <taxon>Lachnoanaerobaculum</taxon>
    </lineage>
</organism>
<dbReference type="PATRIC" id="fig|1095750.3.peg.1759"/>
<keyword evidence="2" id="KW-1185">Reference proteome</keyword>
<dbReference type="Proteomes" id="UP000005039">
    <property type="component" value="Unassembled WGS sequence"/>
</dbReference>
<dbReference type="AlphaFoldDB" id="I0R6W4"/>
<dbReference type="EMBL" id="AJGH01000082">
    <property type="protein sequence ID" value="EIC95422.1"/>
    <property type="molecule type" value="Genomic_DNA"/>
</dbReference>
<sequence>MKDNLFNCIVNFCSEKYEAYGASCGYSGNCKNNYGCNHPEGKCSNVDKKRSCEYCLNQVHFGKKNQKEGKEQGEVRERYDCPKLINYYVCRYSYGYMSELYTILKKTYVKSFLVKFNSYDIISLGCGACPDLMAFELLNNEENIGKNIRYTGVDNNKYWIEVKDRIEYYVTGNQAAIKSFDYYNDDVYRFFDEYTGEYNIVCINYLISSLYNTDQIKRTDNEKVRELAGKIVNGFIKNTRNKQMLIIINDTNNDEYANNDTIFDGFISIFSKTKELKYVTYNNLFDKNSKSVEHPFKFSDKLDGFQPKKGRILNNFSLQLILEVTKIS</sequence>